<keyword evidence="1" id="KW-0733">Signal recognition particle</keyword>
<dbReference type="OrthoDB" id="360923at2759"/>
<dbReference type="GO" id="GO:0006614">
    <property type="term" value="P:SRP-dependent cotranslational protein targeting to membrane"/>
    <property type="evidence" value="ECO:0007669"/>
    <property type="project" value="InterPro"/>
</dbReference>
<accession>A0A177BCI5</accession>
<sequence>MLIKHFDDFVLKTANLHKENPFKCRAVLKYRPTEKETSLKVTDDKQVFNF</sequence>
<dbReference type="Gene3D" id="3.30.720.10">
    <property type="entry name" value="Signal recognition particle alu RNA binding heterodimer, srp9/1"/>
    <property type="match status" value="1"/>
</dbReference>
<evidence type="ECO:0000313" key="2">
    <source>
        <dbReference type="EMBL" id="OAF71905.1"/>
    </source>
</evidence>
<dbReference type="AlphaFoldDB" id="A0A177BCI5"/>
<dbReference type="InterPro" id="IPR009018">
    <property type="entry name" value="Signal_recog_particle_SRP9/14"/>
</dbReference>
<proteinExistence type="predicted"/>
<dbReference type="EMBL" id="LWCA01000015">
    <property type="protein sequence ID" value="OAF71905.1"/>
    <property type="molecule type" value="Genomic_DNA"/>
</dbReference>
<evidence type="ECO:0000313" key="3">
    <source>
        <dbReference type="Proteomes" id="UP000078046"/>
    </source>
</evidence>
<dbReference type="GO" id="GO:0008312">
    <property type="term" value="F:7S RNA binding"/>
    <property type="evidence" value="ECO:0007669"/>
    <property type="project" value="InterPro"/>
</dbReference>
<dbReference type="SUPFAM" id="SSF54762">
    <property type="entry name" value="Signal recognition particle alu RNA binding heterodimer, SRP9/14"/>
    <property type="match status" value="1"/>
</dbReference>
<dbReference type="GO" id="GO:0005786">
    <property type="term" value="C:signal recognition particle, endoplasmic reticulum targeting"/>
    <property type="evidence" value="ECO:0007669"/>
    <property type="project" value="UniProtKB-KW"/>
</dbReference>
<comment type="caution">
    <text evidence="2">The sequence shown here is derived from an EMBL/GenBank/DDBJ whole genome shotgun (WGS) entry which is preliminary data.</text>
</comment>
<keyword evidence="3" id="KW-1185">Reference proteome</keyword>
<organism evidence="2 3">
    <name type="scientific">Intoshia linei</name>
    <dbReference type="NCBI Taxonomy" id="1819745"/>
    <lineage>
        <taxon>Eukaryota</taxon>
        <taxon>Metazoa</taxon>
        <taxon>Spiralia</taxon>
        <taxon>Lophotrochozoa</taxon>
        <taxon>Mesozoa</taxon>
        <taxon>Orthonectida</taxon>
        <taxon>Rhopaluridae</taxon>
        <taxon>Intoshia</taxon>
    </lineage>
</organism>
<gene>
    <name evidence="2" type="ORF">A3Q56_00304</name>
</gene>
<protein>
    <recommendedName>
        <fullName evidence="4">Signal recognition particle 9 kDa protein</fullName>
    </recommendedName>
</protein>
<evidence type="ECO:0008006" key="4">
    <source>
        <dbReference type="Google" id="ProtNLM"/>
    </source>
</evidence>
<reference evidence="2 3" key="1">
    <citation type="submission" date="2016-04" db="EMBL/GenBank/DDBJ databases">
        <title>The genome of Intoshia linei affirms orthonectids as highly simplified spiralians.</title>
        <authorList>
            <person name="Mikhailov K.V."/>
            <person name="Slusarev G.S."/>
            <person name="Nikitin M.A."/>
            <person name="Logacheva M.D."/>
            <person name="Penin A."/>
            <person name="Aleoshin V."/>
            <person name="Panchin Y.V."/>
        </authorList>
    </citation>
    <scope>NUCLEOTIDE SEQUENCE [LARGE SCALE GENOMIC DNA]</scope>
    <source>
        <strain evidence="2">Intl2013</strain>
        <tissue evidence="2">Whole animal</tissue>
    </source>
</reference>
<name>A0A177BCI5_9BILA</name>
<keyword evidence="1" id="KW-0687">Ribonucleoprotein</keyword>
<dbReference type="Proteomes" id="UP000078046">
    <property type="component" value="Unassembled WGS sequence"/>
</dbReference>
<evidence type="ECO:0000256" key="1">
    <source>
        <dbReference type="ARBA" id="ARBA00023135"/>
    </source>
</evidence>